<proteinExistence type="predicted"/>
<evidence type="ECO:0000313" key="1">
    <source>
        <dbReference type="EMBL" id="SVC00658.1"/>
    </source>
</evidence>
<sequence>MKKILIFAITLLVAQATWAISRPNVILIICDDLNDYVEGFGGHPQAKTPNMARLAHSGV</sequence>
<name>A0A382IM47_9ZZZZ</name>
<evidence type="ECO:0008006" key="2">
    <source>
        <dbReference type="Google" id="ProtNLM"/>
    </source>
</evidence>
<dbReference type="Gene3D" id="3.40.720.10">
    <property type="entry name" value="Alkaline Phosphatase, subunit A"/>
    <property type="match status" value="1"/>
</dbReference>
<protein>
    <recommendedName>
        <fullName evidence="2">Sulfatase N-terminal domain-containing protein</fullName>
    </recommendedName>
</protein>
<dbReference type="AlphaFoldDB" id="A0A382IM47"/>
<feature type="non-terminal residue" evidence="1">
    <location>
        <position position="59"/>
    </location>
</feature>
<gene>
    <name evidence="1" type="ORF">METZ01_LOCUS253512</name>
</gene>
<dbReference type="SUPFAM" id="SSF53649">
    <property type="entry name" value="Alkaline phosphatase-like"/>
    <property type="match status" value="1"/>
</dbReference>
<accession>A0A382IM47</accession>
<dbReference type="InterPro" id="IPR017850">
    <property type="entry name" value="Alkaline_phosphatase_core_sf"/>
</dbReference>
<dbReference type="EMBL" id="UINC01068214">
    <property type="protein sequence ID" value="SVC00658.1"/>
    <property type="molecule type" value="Genomic_DNA"/>
</dbReference>
<reference evidence="1" key="1">
    <citation type="submission" date="2018-05" db="EMBL/GenBank/DDBJ databases">
        <authorList>
            <person name="Lanie J.A."/>
            <person name="Ng W.-L."/>
            <person name="Kazmierczak K.M."/>
            <person name="Andrzejewski T.M."/>
            <person name="Davidsen T.M."/>
            <person name="Wayne K.J."/>
            <person name="Tettelin H."/>
            <person name="Glass J.I."/>
            <person name="Rusch D."/>
            <person name="Podicherti R."/>
            <person name="Tsui H.-C.T."/>
            <person name="Winkler M.E."/>
        </authorList>
    </citation>
    <scope>NUCLEOTIDE SEQUENCE</scope>
</reference>
<organism evidence="1">
    <name type="scientific">marine metagenome</name>
    <dbReference type="NCBI Taxonomy" id="408172"/>
    <lineage>
        <taxon>unclassified sequences</taxon>
        <taxon>metagenomes</taxon>
        <taxon>ecological metagenomes</taxon>
    </lineage>
</organism>